<dbReference type="CDD" id="cd00090">
    <property type="entry name" value="HTH_ARSR"/>
    <property type="match status" value="1"/>
</dbReference>
<dbReference type="SMART" id="SM00418">
    <property type="entry name" value="HTH_ARSR"/>
    <property type="match status" value="1"/>
</dbReference>
<sequence length="89" mass="9883">MADRIVELEKTLKALANKRRLAIVRYLLVHKHASVTELASHLKLSIAATSRHLRQLANADLVDTEQVSTTVNYSLSKDSGLIAALRLIH</sequence>
<dbReference type="InterPro" id="IPR036388">
    <property type="entry name" value="WH-like_DNA-bd_sf"/>
</dbReference>
<evidence type="ECO:0000256" key="2">
    <source>
        <dbReference type="ARBA" id="ARBA00023125"/>
    </source>
</evidence>
<dbReference type="GO" id="GO:0003700">
    <property type="term" value="F:DNA-binding transcription factor activity"/>
    <property type="evidence" value="ECO:0007669"/>
    <property type="project" value="InterPro"/>
</dbReference>
<dbReference type="InterPro" id="IPR001845">
    <property type="entry name" value="HTH_ArsR_DNA-bd_dom"/>
</dbReference>
<protein>
    <recommendedName>
        <fullName evidence="4">HTH arsR-type domain-containing protein</fullName>
    </recommendedName>
</protein>
<proteinExistence type="predicted"/>
<dbReference type="NCBIfam" id="NF033788">
    <property type="entry name" value="HTH_metalloreg"/>
    <property type="match status" value="1"/>
</dbReference>
<dbReference type="Gene3D" id="1.10.10.10">
    <property type="entry name" value="Winged helix-like DNA-binding domain superfamily/Winged helix DNA-binding domain"/>
    <property type="match status" value="1"/>
</dbReference>
<dbReference type="SUPFAM" id="SSF46785">
    <property type="entry name" value="Winged helix' DNA-binding domain"/>
    <property type="match status" value="1"/>
</dbReference>
<dbReference type="PANTHER" id="PTHR43132">
    <property type="entry name" value="ARSENICAL RESISTANCE OPERON REPRESSOR ARSR-RELATED"/>
    <property type="match status" value="1"/>
</dbReference>
<dbReference type="AlphaFoldDB" id="A0A1F6EAV5"/>
<accession>A0A1F6EAV5</accession>
<dbReference type="Proteomes" id="UP000176914">
    <property type="component" value="Unassembled WGS sequence"/>
</dbReference>
<dbReference type="PROSITE" id="PS50987">
    <property type="entry name" value="HTH_ARSR_2"/>
    <property type="match status" value="1"/>
</dbReference>
<keyword evidence="3" id="KW-0804">Transcription</keyword>
<feature type="domain" description="HTH arsR-type" evidence="4">
    <location>
        <begin position="1"/>
        <end position="89"/>
    </location>
</feature>
<evidence type="ECO:0000313" key="6">
    <source>
        <dbReference type="Proteomes" id="UP000176914"/>
    </source>
</evidence>
<evidence type="ECO:0000256" key="1">
    <source>
        <dbReference type="ARBA" id="ARBA00023015"/>
    </source>
</evidence>
<evidence type="ECO:0000313" key="5">
    <source>
        <dbReference type="EMBL" id="OGG70814.1"/>
    </source>
</evidence>
<evidence type="ECO:0000259" key="4">
    <source>
        <dbReference type="PROSITE" id="PS50987"/>
    </source>
</evidence>
<reference evidence="5 6" key="1">
    <citation type="journal article" date="2016" name="Nat. Commun.">
        <title>Thousands of microbial genomes shed light on interconnected biogeochemical processes in an aquifer system.</title>
        <authorList>
            <person name="Anantharaman K."/>
            <person name="Brown C.T."/>
            <person name="Hug L.A."/>
            <person name="Sharon I."/>
            <person name="Castelle C.J."/>
            <person name="Probst A.J."/>
            <person name="Thomas B.C."/>
            <person name="Singh A."/>
            <person name="Wilkins M.J."/>
            <person name="Karaoz U."/>
            <person name="Brodie E.L."/>
            <person name="Williams K.H."/>
            <person name="Hubbard S.S."/>
            <person name="Banfield J.F."/>
        </authorList>
    </citation>
    <scope>NUCLEOTIDE SEQUENCE [LARGE SCALE GENOMIC DNA]</scope>
</reference>
<keyword evidence="2" id="KW-0238">DNA-binding</keyword>
<name>A0A1F6EAV5_9BACT</name>
<dbReference type="InterPro" id="IPR011991">
    <property type="entry name" value="ArsR-like_HTH"/>
</dbReference>
<dbReference type="InterPro" id="IPR036390">
    <property type="entry name" value="WH_DNA-bd_sf"/>
</dbReference>
<dbReference type="Pfam" id="PF01022">
    <property type="entry name" value="HTH_5"/>
    <property type="match status" value="1"/>
</dbReference>
<gene>
    <name evidence="5" type="ORF">A3C20_04830</name>
</gene>
<dbReference type="PRINTS" id="PR00778">
    <property type="entry name" value="HTHARSR"/>
</dbReference>
<dbReference type="EMBL" id="MFLL01000001">
    <property type="protein sequence ID" value="OGG70814.1"/>
    <property type="molecule type" value="Genomic_DNA"/>
</dbReference>
<dbReference type="InterPro" id="IPR051011">
    <property type="entry name" value="Metal_resp_trans_reg"/>
</dbReference>
<dbReference type="GO" id="GO:0003677">
    <property type="term" value="F:DNA binding"/>
    <property type="evidence" value="ECO:0007669"/>
    <property type="project" value="UniProtKB-KW"/>
</dbReference>
<organism evidence="5 6">
    <name type="scientific">Candidatus Kaiserbacteria bacterium RIFCSPHIGHO2_02_FULL_55_25</name>
    <dbReference type="NCBI Taxonomy" id="1798498"/>
    <lineage>
        <taxon>Bacteria</taxon>
        <taxon>Candidatus Kaiseribacteriota</taxon>
    </lineage>
</organism>
<comment type="caution">
    <text evidence="5">The sequence shown here is derived from an EMBL/GenBank/DDBJ whole genome shotgun (WGS) entry which is preliminary data.</text>
</comment>
<dbReference type="PANTHER" id="PTHR43132:SF6">
    <property type="entry name" value="HTH-TYPE TRANSCRIPTIONAL REPRESSOR CZRA"/>
    <property type="match status" value="1"/>
</dbReference>
<keyword evidence="1" id="KW-0805">Transcription regulation</keyword>
<evidence type="ECO:0000256" key="3">
    <source>
        <dbReference type="ARBA" id="ARBA00023163"/>
    </source>
</evidence>